<name>B3QTF1_CHLT3</name>
<evidence type="ECO:0000259" key="2">
    <source>
        <dbReference type="PROSITE" id="PS51746"/>
    </source>
</evidence>
<dbReference type="SUPFAM" id="SSF81606">
    <property type="entry name" value="PP2C-like"/>
    <property type="match status" value="1"/>
</dbReference>
<dbReference type="PROSITE" id="PS51746">
    <property type="entry name" value="PPM_2"/>
    <property type="match status" value="1"/>
</dbReference>
<dbReference type="InterPro" id="IPR036457">
    <property type="entry name" value="PPM-type-like_dom_sf"/>
</dbReference>
<dbReference type="Pfam" id="PF13492">
    <property type="entry name" value="GAF_3"/>
    <property type="match status" value="1"/>
</dbReference>
<dbReference type="HOGENOM" id="CLU_000445_43_6_10"/>
<dbReference type="Pfam" id="PF07228">
    <property type="entry name" value="SpoIIE"/>
    <property type="match status" value="1"/>
</dbReference>
<dbReference type="Gene3D" id="3.60.40.10">
    <property type="entry name" value="PPM-type phosphatase domain"/>
    <property type="match status" value="1"/>
</dbReference>
<dbReference type="Proteomes" id="UP000001208">
    <property type="component" value="Chromosome"/>
</dbReference>
<dbReference type="EMBL" id="CP001100">
    <property type="protein sequence ID" value="ACF12697.1"/>
    <property type="molecule type" value="Genomic_DNA"/>
</dbReference>
<dbReference type="InterPro" id="IPR029016">
    <property type="entry name" value="GAF-like_dom_sf"/>
</dbReference>
<dbReference type="eggNOG" id="COG2203">
    <property type="taxonomic scope" value="Bacteria"/>
</dbReference>
<dbReference type="GO" id="GO:0016791">
    <property type="term" value="F:phosphatase activity"/>
    <property type="evidence" value="ECO:0007669"/>
    <property type="project" value="TreeGrafter"/>
</dbReference>
<dbReference type="PANTHER" id="PTHR43156">
    <property type="entry name" value="STAGE II SPORULATION PROTEIN E-RELATED"/>
    <property type="match status" value="1"/>
</dbReference>
<proteinExistence type="predicted"/>
<organism evidence="3 4">
    <name type="scientific">Chloroherpeton thalassium (strain ATCC 35110 / GB-78)</name>
    <dbReference type="NCBI Taxonomy" id="517418"/>
    <lineage>
        <taxon>Bacteria</taxon>
        <taxon>Pseudomonadati</taxon>
        <taxon>Chlorobiota</taxon>
        <taxon>Chlorobiia</taxon>
        <taxon>Chlorobiales</taxon>
        <taxon>Chloroherpetonaceae</taxon>
        <taxon>Chloroherpeton</taxon>
    </lineage>
</organism>
<dbReference type="eggNOG" id="COG2208">
    <property type="taxonomic scope" value="Bacteria"/>
</dbReference>
<dbReference type="InterPro" id="IPR001932">
    <property type="entry name" value="PPM-type_phosphatase-like_dom"/>
</dbReference>
<dbReference type="STRING" id="517418.Ctha_0226"/>
<dbReference type="AlphaFoldDB" id="B3QTF1"/>
<dbReference type="RefSeq" id="WP_012498781.1">
    <property type="nucleotide sequence ID" value="NC_011026.1"/>
</dbReference>
<gene>
    <name evidence="3" type="ordered locus">Ctha_0226</name>
</gene>
<keyword evidence="4" id="KW-1185">Reference proteome</keyword>
<dbReference type="Gene3D" id="3.30.450.40">
    <property type="match status" value="2"/>
</dbReference>
<feature type="domain" description="PPM-type phosphatase" evidence="2">
    <location>
        <begin position="348"/>
        <end position="567"/>
    </location>
</feature>
<protein>
    <submittedName>
        <fullName evidence="3">Protein serine/threonine phosphatase</fullName>
    </submittedName>
</protein>
<dbReference type="InterPro" id="IPR003018">
    <property type="entry name" value="GAF"/>
</dbReference>
<dbReference type="InterPro" id="IPR052016">
    <property type="entry name" value="Bact_Sigma-Reg"/>
</dbReference>
<dbReference type="KEGG" id="cts:Ctha_0226"/>
<dbReference type="SUPFAM" id="SSF55781">
    <property type="entry name" value="GAF domain-like"/>
    <property type="match status" value="2"/>
</dbReference>
<dbReference type="SMART" id="SM00331">
    <property type="entry name" value="PP2C_SIG"/>
    <property type="match status" value="1"/>
</dbReference>
<keyword evidence="1" id="KW-0378">Hydrolase</keyword>
<accession>B3QTF1</accession>
<dbReference type="OrthoDB" id="9763484at2"/>
<reference evidence="3 4" key="1">
    <citation type="submission" date="2008-06" db="EMBL/GenBank/DDBJ databases">
        <title>Complete sequence of Chloroherpeton thalassium ATCC 35110.</title>
        <authorList>
            <consortium name="US DOE Joint Genome Institute"/>
            <person name="Lucas S."/>
            <person name="Copeland A."/>
            <person name="Lapidus A."/>
            <person name="Glavina del Rio T."/>
            <person name="Dalin E."/>
            <person name="Tice H."/>
            <person name="Bruce D."/>
            <person name="Goodwin L."/>
            <person name="Pitluck S."/>
            <person name="Schmutz J."/>
            <person name="Larimer F."/>
            <person name="Land M."/>
            <person name="Hauser L."/>
            <person name="Kyrpides N."/>
            <person name="Mikhailova N."/>
            <person name="Liu Z."/>
            <person name="Li T."/>
            <person name="Zhao F."/>
            <person name="Overmann J."/>
            <person name="Bryant D.A."/>
            <person name="Richardson P."/>
        </authorList>
    </citation>
    <scope>NUCLEOTIDE SEQUENCE [LARGE SCALE GENOMIC DNA]</scope>
    <source>
        <strain evidence="4">ATCC 35110 / GB-78</strain>
    </source>
</reference>
<sequence length="569" mass="63866">MPEDDSLHAQSLERIKPQDFDYNSLLESSKILNSSLDLEFILSHILRTVMGKFMLLKACIITFSESDQSVFELAASRGLHGAKKQFTNLELFQQQHDIHALIDLSIGNKRIGYIGLSDKFNRQPFKSAESEFLESLASLAASAIENALFLNQLNEQKAHLKQVNESLQQKILQFNTLFELTQRYRVDQTKEDILQILMHALMLQMNFKSYVVLLRNEMNFDVAMAKDIKSDHLEAKEIGIIFSSSFAHELKWEEFPSITAAGCYHAIPLRTTSTSLGVILFGERRTEEPFTETDYEFMFLAAAQAAGAIEQVRLFKDALEKQAIEKELALAYEIQTNLFPKSLPKSSIYEIDATNFPSLHVGGDYYDVFEVDDRLLFLAIADVTGKGVPASLIMSNLQALIKAYIEMVRAGAMSINDMVGKINDIIYGNTTIDKFISFFCCLIDKEKLSLTYINAGHNPPILLRTDGSLSQLQTGGIVLGVLPSTSPYESETLALQKGDMLFLYTDGVTEAMSKEHEEFGENRLIQILKNAQGNSCPSILSEVTRAIDNFEPPGEHHDDVTMICFKVTP</sequence>
<dbReference type="PANTHER" id="PTHR43156:SF2">
    <property type="entry name" value="STAGE II SPORULATION PROTEIN E"/>
    <property type="match status" value="1"/>
</dbReference>
<evidence type="ECO:0000256" key="1">
    <source>
        <dbReference type="ARBA" id="ARBA00022801"/>
    </source>
</evidence>
<evidence type="ECO:0000313" key="4">
    <source>
        <dbReference type="Proteomes" id="UP000001208"/>
    </source>
</evidence>
<evidence type="ECO:0000313" key="3">
    <source>
        <dbReference type="EMBL" id="ACF12697.1"/>
    </source>
</evidence>